<name>A0A6J3F6T0_SAPAP</name>
<dbReference type="InterPro" id="IPR018629">
    <property type="entry name" value="XK-rel"/>
</dbReference>
<organism evidence="7 8">
    <name type="scientific">Sapajus apella</name>
    <name type="common">Brown-capped capuchin</name>
    <name type="synonym">Cebus apella</name>
    <dbReference type="NCBI Taxonomy" id="9515"/>
    <lineage>
        <taxon>Eukaryota</taxon>
        <taxon>Metazoa</taxon>
        <taxon>Chordata</taxon>
        <taxon>Craniata</taxon>
        <taxon>Vertebrata</taxon>
        <taxon>Euteleostomi</taxon>
        <taxon>Mammalia</taxon>
        <taxon>Eutheria</taxon>
        <taxon>Euarchontoglires</taxon>
        <taxon>Primates</taxon>
        <taxon>Haplorrhini</taxon>
        <taxon>Platyrrhini</taxon>
        <taxon>Cebidae</taxon>
        <taxon>Cebinae</taxon>
        <taxon>Sapajus</taxon>
    </lineage>
</organism>
<dbReference type="RefSeq" id="XP_032101285.1">
    <property type="nucleotide sequence ID" value="XM_032245394.1"/>
</dbReference>
<dbReference type="RefSeq" id="XP_032101335.1">
    <property type="nucleotide sequence ID" value="XM_032245444.1"/>
</dbReference>
<dbReference type="PANTHER" id="PTHR14297">
    <property type="entry name" value="MEMBRANE TRANSPORT PROTEIN XK FAMILY MEMBER"/>
    <property type="match status" value="1"/>
</dbReference>
<gene>
    <name evidence="8 9" type="primary">LOC116528191</name>
</gene>
<evidence type="ECO:0000256" key="6">
    <source>
        <dbReference type="RuleBase" id="RU910716"/>
    </source>
</evidence>
<reference evidence="8 9" key="1">
    <citation type="submission" date="2025-04" db="UniProtKB">
        <authorList>
            <consortium name="RefSeq"/>
        </authorList>
    </citation>
    <scope>IDENTIFICATION</scope>
    <source>
        <tissue evidence="8 9">Blood</tissue>
    </source>
</reference>
<keyword evidence="4 6" id="KW-1133">Transmembrane helix</keyword>
<evidence type="ECO:0000256" key="2">
    <source>
        <dbReference type="ARBA" id="ARBA00008789"/>
    </source>
</evidence>
<feature type="transmembrane region" description="Helical" evidence="6">
    <location>
        <begin position="37"/>
        <end position="58"/>
    </location>
</feature>
<evidence type="ECO:0000256" key="4">
    <source>
        <dbReference type="ARBA" id="ARBA00022989"/>
    </source>
</evidence>
<evidence type="ECO:0000313" key="7">
    <source>
        <dbReference type="Proteomes" id="UP000504640"/>
    </source>
</evidence>
<evidence type="ECO:0000256" key="3">
    <source>
        <dbReference type="ARBA" id="ARBA00022692"/>
    </source>
</evidence>
<dbReference type="PANTHER" id="PTHR14297:SF9">
    <property type="entry name" value="XK-RELATED PROTEIN 3"/>
    <property type="match status" value="1"/>
</dbReference>
<evidence type="ECO:0000313" key="9">
    <source>
        <dbReference type="RefSeq" id="XP_032101335.1"/>
    </source>
</evidence>
<comment type="caution">
    <text evidence="6">Lacks conserved residue(s) required for the propagation of feature annotation.</text>
</comment>
<dbReference type="Proteomes" id="UP000504640">
    <property type="component" value="Unplaced"/>
</dbReference>
<accession>A0A6J3F6T0</accession>
<dbReference type="AlphaFoldDB" id="A0A6J3F6T0"/>
<keyword evidence="3 6" id="KW-0812">Transmembrane</keyword>
<keyword evidence="7" id="KW-1185">Reference proteome</keyword>
<comment type="similarity">
    <text evidence="2 6">Belongs to the XK family.</text>
</comment>
<dbReference type="InterPro" id="IPR051773">
    <property type="entry name" value="XK-related_adapter"/>
</dbReference>
<evidence type="ECO:0000313" key="8">
    <source>
        <dbReference type="RefSeq" id="XP_032101285.1"/>
    </source>
</evidence>
<keyword evidence="5 6" id="KW-0472">Membrane</keyword>
<dbReference type="GeneID" id="116528191"/>
<feature type="transmembrane region" description="Helical" evidence="6">
    <location>
        <begin position="64"/>
        <end position="88"/>
    </location>
</feature>
<proteinExistence type="inferred from homology"/>
<evidence type="ECO:0000256" key="1">
    <source>
        <dbReference type="ARBA" id="ARBA00004141"/>
    </source>
</evidence>
<dbReference type="GO" id="GO:0005886">
    <property type="term" value="C:plasma membrane"/>
    <property type="evidence" value="ECO:0007669"/>
    <property type="project" value="UniProtKB-ARBA"/>
</dbReference>
<dbReference type="Pfam" id="PF09815">
    <property type="entry name" value="XK-related"/>
    <property type="match status" value="1"/>
</dbReference>
<comment type="subcellular location">
    <subcellularLocation>
        <location evidence="1 6">Membrane</location>
        <topology evidence="1 6">Multi-pass membrane protein</topology>
    </subcellularLocation>
</comment>
<protein>
    <recommendedName>
        <fullName evidence="6">XK-related protein</fullName>
    </recommendedName>
</protein>
<evidence type="ECO:0000256" key="5">
    <source>
        <dbReference type="ARBA" id="ARBA00023136"/>
    </source>
</evidence>
<sequence length="207" mass="23969">METPLEETDEESTGGVSSLEIEIFLDRRTQPSFPFSIILSTLLYCGEMASALYMFVIYKKGNDIYWMSFTISLIITGAVFDQITLFFFNKDLKREKVVSLFWHILLLGPIARCLQTTIHYHKLLKYLTLEAEESRGSKPERNKILHRKIVYSSQYILRQDNAFKCMTVVQAFVSSVPQLIFQIYVTLTIQELPSGRGKLSYLTLKIR</sequence>